<evidence type="ECO:0000256" key="2">
    <source>
        <dbReference type="SAM" id="Phobius"/>
    </source>
</evidence>
<evidence type="ECO:0000256" key="1">
    <source>
        <dbReference type="SAM" id="MobiDB-lite"/>
    </source>
</evidence>
<evidence type="ECO:0000313" key="4">
    <source>
        <dbReference type="Proteomes" id="UP001152519"/>
    </source>
</evidence>
<feature type="transmembrane region" description="Helical" evidence="2">
    <location>
        <begin position="141"/>
        <end position="160"/>
    </location>
</feature>
<dbReference type="AlphaFoldDB" id="A0A9W4GT62"/>
<dbReference type="Pfam" id="PF13560">
    <property type="entry name" value="HTH_31"/>
    <property type="match status" value="1"/>
</dbReference>
<name>A0A9W4GT62_9ACTN</name>
<comment type="caution">
    <text evidence="3">The sequence shown here is derived from an EMBL/GenBank/DDBJ whole genome shotgun (WGS) entry which is preliminary data.</text>
</comment>
<gene>
    <name evidence="3" type="ORF">SCOCK_440037</name>
</gene>
<dbReference type="EMBL" id="CAJSLV010000075">
    <property type="protein sequence ID" value="CAG6396671.1"/>
    <property type="molecule type" value="Genomic_DNA"/>
</dbReference>
<evidence type="ECO:0000313" key="3">
    <source>
        <dbReference type="EMBL" id="CAG6396671.1"/>
    </source>
</evidence>
<reference evidence="3" key="1">
    <citation type="submission" date="2021-05" db="EMBL/GenBank/DDBJ databases">
        <authorList>
            <person name="Arsene-Ploetze F."/>
        </authorList>
    </citation>
    <scope>NUCLEOTIDE SEQUENCE</scope>
    <source>
        <strain evidence="3">DSM 42138</strain>
    </source>
</reference>
<keyword evidence="4" id="KW-1185">Reference proteome</keyword>
<feature type="compositionally biased region" description="Low complexity" evidence="1">
    <location>
        <begin position="206"/>
        <end position="278"/>
    </location>
</feature>
<protein>
    <submittedName>
        <fullName evidence="3">Helix-turn-helix domain-containing protein</fullName>
    </submittedName>
</protein>
<dbReference type="Proteomes" id="UP001152519">
    <property type="component" value="Unassembled WGS sequence"/>
</dbReference>
<keyword evidence="2" id="KW-0472">Membrane</keyword>
<accession>A0A9W4GT62</accession>
<proteinExistence type="predicted"/>
<sequence>MRERGTTVFPGYSVEHEGHVMGQWEPLANRIPLDMRRLATQLRRMKDRSGLTVPALAARTAESADAWASYLAAAKVPSLAAVEVLAQASGADYDRIGALWKLAEKASAGTGDRGQGKPVPQPDPLDPLGAQDGLPAGRRRVVLLAAAGVVAVAALLAVVLTAGTGGSRTPGGSADPTGAATAATGASAPSAPGRGRTPGSQNSGVPGTAAGTSTLTPGSATASPSASASGQTTPAAPPAATTSAPAATPAPPVSGTATSAPSATPTSAPTATPSPTHTGLCLGLIVLGVCIG</sequence>
<keyword evidence="2" id="KW-1133">Transmembrane helix</keyword>
<organism evidence="3 4">
    <name type="scientific">Actinacidiphila cocklensis</name>
    <dbReference type="NCBI Taxonomy" id="887465"/>
    <lineage>
        <taxon>Bacteria</taxon>
        <taxon>Bacillati</taxon>
        <taxon>Actinomycetota</taxon>
        <taxon>Actinomycetes</taxon>
        <taxon>Kitasatosporales</taxon>
        <taxon>Streptomycetaceae</taxon>
        <taxon>Actinacidiphila</taxon>
    </lineage>
</organism>
<keyword evidence="2" id="KW-0812">Transmembrane</keyword>
<feature type="region of interest" description="Disordered" evidence="1">
    <location>
        <begin position="107"/>
        <end position="132"/>
    </location>
</feature>
<feature type="region of interest" description="Disordered" evidence="1">
    <location>
        <begin position="164"/>
        <end position="278"/>
    </location>
</feature>
<feature type="compositionally biased region" description="Low complexity" evidence="1">
    <location>
        <begin position="170"/>
        <end position="193"/>
    </location>
</feature>